<organism evidence="3 4">
    <name type="scientific">Saltatorellus ferox</name>
    <dbReference type="NCBI Taxonomy" id="2528018"/>
    <lineage>
        <taxon>Bacteria</taxon>
        <taxon>Pseudomonadati</taxon>
        <taxon>Planctomycetota</taxon>
        <taxon>Planctomycetia</taxon>
        <taxon>Planctomycetia incertae sedis</taxon>
        <taxon>Saltatorellus</taxon>
    </lineage>
</organism>
<evidence type="ECO:0000313" key="3">
    <source>
        <dbReference type="EMBL" id="QDV10066.1"/>
    </source>
</evidence>
<dbReference type="SUPFAM" id="SSF52540">
    <property type="entry name" value="P-loop containing nucleoside triphosphate hydrolases"/>
    <property type="match status" value="1"/>
</dbReference>
<evidence type="ECO:0000313" key="4">
    <source>
        <dbReference type="Proteomes" id="UP000320390"/>
    </source>
</evidence>
<sequence>MSRLAALHAAAGDPRQKPAIQTNRPSNRNDSTWFRCFARYDLVILDELGYVPLDRAGAGLLCTFITKIYERRSLVVTTNLPYPR</sequence>
<dbReference type="InterPro" id="IPR002611">
    <property type="entry name" value="IstB_ATP-bd"/>
</dbReference>
<evidence type="ECO:0000256" key="1">
    <source>
        <dbReference type="SAM" id="MobiDB-lite"/>
    </source>
</evidence>
<dbReference type="InterPro" id="IPR027417">
    <property type="entry name" value="P-loop_NTPase"/>
</dbReference>
<keyword evidence="4" id="KW-1185">Reference proteome</keyword>
<dbReference type="Pfam" id="PF01695">
    <property type="entry name" value="IstB_IS21"/>
    <property type="match status" value="1"/>
</dbReference>
<feature type="domain" description="IstB-like ATP-binding" evidence="2">
    <location>
        <begin position="36"/>
        <end position="82"/>
    </location>
</feature>
<dbReference type="AlphaFoldDB" id="A0A518F151"/>
<name>A0A518F151_9BACT</name>
<proteinExistence type="predicted"/>
<dbReference type="EMBL" id="CP036434">
    <property type="protein sequence ID" value="QDV10066.1"/>
    <property type="molecule type" value="Genomic_DNA"/>
</dbReference>
<accession>A0A518F151</accession>
<evidence type="ECO:0000259" key="2">
    <source>
        <dbReference type="Pfam" id="PF01695"/>
    </source>
</evidence>
<dbReference type="OrthoDB" id="9776217at2"/>
<reference evidence="3 4" key="1">
    <citation type="submission" date="2019-02" db="EMBL/GenBank/DDBJ databases">
        <title>Deep-cultivation of Planctomycetes and their phenomic and genomic characterization uncovers novel biology.</title>
        <authorList>
            <person name="Wiegand S."/>
            <person name="Jogler M."/>
            <person name="Boedeker C."/>
            <person name="Pinto D."/>
            <person name="Vollmers J."/>
            <person name="Rivas-Marin E."/>
            <person name="Kohn T."/>
            <person name="Peeters S.H."/>
            <person name="Heuer A."/>
            <person name="Rast P."/>
            <person name="Oberbeckmann S."/>
            <person name="Bunk B."/>
            <person name="Jeske O."/>
            <person name="Meyerdierks A."/>
            <person name="Storesund J.E."/>
            <person name="Kallscheuer N."/>
            <person name="Luecker S."/>
            <person name="Lage O.M."/>
            <person name="Pohl T."/>
            <person name="Merkel B.J."/>
            <person name="Hornburger P."/>
            <person name="Mueller R.-W."/>
            <person name="Bruemmer F."/>
            <person name="Labrenz M."/>
            <person name="Spormann A.M."/>
            <person name="Op den Camp H."/>
            <person name="Overmann J."/>
            <person name="Amann R."/>
            <person name="Jetten M.S.M."/>
            <person name="Mascher T."/>
            <person name="Medema M.H."/>
            <person name="Devos D.P."/>
            <person name="Kaster A.-K."/>
            <person name="Ovreas L."/>
            <person name="Rohde M."/>
            <person name="Galperin M.Y."/>
            <person name="Jogler C."/>
        </authorList>
    </citation>
    <scope>NUCLEOTIDE SEQUENCE [LARGE SCALE GENOMIC DNA]</scope>
    <source>
        <strain evidence="3 4">Poly30</strain>
    </source>
</reference>
<dbReference type="Proteomes" id="UP000320390">
    <property type="component" value="Chromosome"/>
</dbReference>
<protein>
    <submittedName>
        <fullName evidence="3">Transposase/IS protein</fullName>
    </submittedName>
</protein>
<feature type="region of interest" description="Disordered" evidence="1">
    <location>
        <begin position="1"/>
        <end position="29"/>
    </location>
</feature>
<gene>
    <name evidence="3" type="ORF">Poly30_56280</name>
</gene>
<dbReference type="RefSeq" id="WP_145205596.1">
    <property type="nucleotide sequence ID" value="NZ_CP036434.1"/>
</dbReference>
<dbReference type="Gene3D" id="3.40.50.300">
    <property type="entry name" value="P-loop containing nucleotide triphosphate hydrolases"/>
    <property type="match status" value="1"/>
</dbReference>
<feature type="compositionally biased region" description="Polar residues" evidence="1">
    <location>
        <begin position="19"/>
        <end position="29"/>
    </location>
</feature>
<dbReference type="GO" id="GO:0005524">
    <property type="term" value="F:ATP binding"/>
    <property type="evidence" value="ECO:0007669"/>
    <property type="project" value="InterPro"/>
</dbReference>